<reference evidence="2" key="1">
    <citation type="submission" date="2019-08" db="EMBL/GenBank/DDBJ databases">
        <authorList>
            <person name="Kucharzyk K."/>
            <person name="Murdoch R.W."/>
            <person name="Higgins S."/>
            <person name="Loffler F."/>
        </authorList>
    </citation>
    <scope>NUCLEOTIDE SEQUENCE</scope>
</reference>
<dbReference type="EMBL" id="VSSQ01027176">
    <property type="protein sequence ID" value="MPM76279.1"/>
    <property type="molecule type" value="Genomic_DNA"/>
</dbReference>
<feature type="transmembrane region" description="Helical" evidence="1">
    <location>
        <begin position="25"/>
        <end position="46"/>
    </location>
</feature>
<evidence type="ECO:0000313" key="2">
    <source>
        <dbReference type="EMBL" id="MPM76279.1"/>
    </source>
</evidence>
<comment type="caution">
    <text evidence="2">The sequence shown here is derived from an EMBL/GenBank/DDBJ whole genome shotgun (WGS) entry which is preliminary data.</text>
</comment>
<keyword evidence="1" id="KW-0812">Transmembrane</keyword>
<keyword evidence="1" id="KW-0472">Membrane</keyword>
<name>A0A645CH81_9ZZZZ</name>
<gene>
    <name evidence="2" type="ORF">SDC9_123277</name>
</gene>
<accession>A0A645CH81</accession>
<evidence type="ECO:0000256" key="1">
    <source>
        <dbReference type="SAM" id="Phobius"/>
    </source>
</evidence>
<dbReference type="AlphaFoldDB" id="A0A645CH81"/>
<proteinExistence type="predicted"/>
<keyword evidence="1" id="KW-1133">Transmembrane helix</keyword>
<protein>
    <submittedName>
        <fullName evidence="2">Uncharacterized protein</fullName>
    </submittedName>
</protein>
<organism evidence="2">
    <name type="scientific">bioreactor metagenome</name>
    <dbReference type="NCBI Taxonomy" id="1076179"/>
    <lineage>
        <taxon>unclassified sequences</taxon>
        <taxon>metagenomes</taxon>
        <taxon>ecological metagenomes</taxon>
    </lineage>
</organism>
<sequence>MAGVCFPYAACVGYTTYAMSYSKSYFNFTAMLWILAVIFTAFANIIKYKYFITKYPHYVRHHNTYLYFMLS</sequence>